<dbReference type="Proteomes" id="UP000251960">
    <property type="component" value="Chromosome 1"/>
</dbReference>
<dbReference type="EMBL" id="NCVQ01000001">
    <property type="protein sequence ID" value="PWZ57865.1"/>
    <property type="molecule type" value="Genomic_DNA"/>
</dbReference>
<organism evidence="2">
    <name type="scientific">Zea mays</name>
    <name type="common">Maize</name>
    <dbReference type="NCBI Taxonomy" id="4577"/>
    <lineage>
        <taxon>Eukaryota</taxon>
        <taxon>Viridiplantae</taxon>
        <taxon>Streptophyta</taxon>
        <taxon>Embryophyta</taxon>
        <taxon>Tracheophyta</taxon>
        <taxon>Spermatophyta</taxon>
        <taxon>Magnoliopsida</taxon>
        <taxon>Liliopsida</taxon>
        <taxon>Poales</taxon>
        <taxon>Poaceae</taxon>
        <taxon>PACMAD clade</taxon>
        <taxon>Panicoideae</taxon>
        <taxon>Andropogonodae</taxon>
        <taxon>Andropogoneae</taxon>
        <taxon>Tripsacinae</taxon>
        <taxon>Zea</taxon>
    </lineage>
</organism>
<evidence type="ECO:0000313" key="2">
    <source>
        <dbReference type="EMBL" id="PWZ57865.1"/>
    </source>
</evidence>
<feature type="domain" description="NERD" evidence="1">
    <location>
        <begin position="35"/>
        <end position="160"/>
    </location>
</feature>
<evidence type="ECO:0000259" key="1">
    <source>
        <dbReference type="PROSITE" id="PS50965"/>
    </source>
</evidence>
<dbReference type="AlphaFoldDB" id="A0A317YGW9"/>
<dbReference type="PANTHER" id="PTHR35287:SF1">
    <property type="entry name" value="SI:ZFOS-911D5.4"/>
    <property type="match status" value="1"/>
</dbReference>
<reference evidence="2" key="1">
    <citation type="journal article" date="2018" name="Nat. Genet.">
        <title>Extensive intraspecific gene order and gene structural variations between Mo17 and other maize genomes.</title>
        <authorList>
            <person name="Sun S."/>
            <person name="Zhou Y."/>
            <person name="Chen J."/>
            <person name="Shi J."/>
            <person name="Zhao H."/>
            <person name="Zhao H."/>
            <person name="Song W."/>
            <person name="Zhang M."/>
            <person name="Cui Y."/>
            <person name="Dong X."/>
            <person name="Liu H."/>
            <person name="Ma X."/>
            <person name="Jiao Y."/>
            <person name="Wang B."/>
            <person name="Wei X."/>
            <person name="Stein J.C."/>
            <person name="Glaubitz J.C."/>
            <person name="Lu F."/>
            <person name="Yu G."/>
            <person name="Liang C."/>
            <person name="Fengler K."/>
            <person name="Li B."/>
            <person name="Rafalski A."/>
            <person name="Schnable P.S."/>
            <person name="Ware D.H."/>
            <person name="Buckler E.S."/>
            <person name="Lai J."/>
        </authorList>
    </citation>
    <scope>NUCLEOTIDE SEQUENCE [LARGE SCALE GENOMIC DNA]</scope>
    <source>
        <tissue evidence="2">Seedling</tissue>
    </source>
</reference>
<dbReference type="Pfam" id="PF08378">
    <property type="entry name" value="NERD"/>
    <property type="match status" value="1"/>
</dbReference>
<sequence>MWVEILCGLVVYKIIQRVFFAGGDDASYLADLDSSHSDLCFAVASRLEKLYAGRCFVGLRIPDPDAGERQHIDVVLVTKREVMVVAIKNLSGFVEADKDGNWSCPTDKKHKHEIFPNPVCMYRLMPVLEVNKLAANLQSYLEQRGAKLPDGHIIGRVVLPNPNCRPSYTISTQPEVMLYDQWKDLKTDSKTGLSAWIKGAFTGSRSDMQDSVLQNLHFILSSSPMWDRLELKGDKNVLGEFIEFKGRHEDVQLLKILKRSKESRSGVSQKLELWRQTLEAKGFRLSRSKTEYMKCDFSAMGYEDGDVSLDGQVVPKKDTFRYLGSMLQKEGDIDEDVSHRIKAGWLKWRQAAGVLCDHRVPRKLKGKFYRTAIRPAMLYGAECWPTKRRHVQQLSVAEMRMLRWICGHTRRDRVRNDDIRERVGVAPIEEKLMQHRLRWFGHIQRRPEEAPVHIGIIRRPENVKRGRGRPTLTWTEAVKRDLKEWNIDKELAADRKGWKCAIHVPEP</sequence>
<dbReference type="InterPro" id="IPR011528">
    <property type="entry name" value="NERD"/>
</dbReference>
<dbReference type="PROSITE" id="PS50965">
    <property type="entry name" value="NERD"/>
    <property type="match status" value="1"/>
</dbReference>
<accession>A0A317YGW9</accession>
<name>A0A317YGW9_MAIZE</name>
<protein>
    <submittedName>
        <fullName evidence="2">Uncharacterized transposon-derived protein F52C9.6</fullName>
    </submittedName>
</protein>
<dbReference type="ExpressionAtlas" id="A0A317YGW9">
    <property type="expression patterns" value="baseline and differential"/>
</dbReference>
<dbReference type="PANTHER" id="PTHR35287">
    <property type="entry name" value="SI:ZFOS-911D5.4"/>
    <property type="match status" value="1"/>
</dbReference>
<gene>
    <name evidence="2" type="primary">F52C9.6_8</name>
    <name evidence="2" type="ORF">Zm00014a_018918</name>
</gene>
<comment type="caution">
    <text evidence="2">The sequence shown here is derived from an EMBL/GenBank/DDBJ whole genome shotgun (WGS) entry which is preliminary data.</text>
</comment>
<proteinExistence type="predicted"/>